<reference evidence="5 6" key="1">
    <citation type="submission" date="2020-07" db="EMBL/GenBank/DDBJ databases">
        <title>Sequencing the genomes of 1000 actinobacteria strains.</title>
        <authorList>
            <person name="Klenk H.-P."/>
        </authorList>
    </citation>
    <scope>NUCLEOTIDE SEQUENCE [LARGE SCALE GENOMIC DNA]</scope>
    <source>
        <strain evidence="5 6">DSM 24723</strain>
    </source>
</reference>
<gene>
    <name evidence="5" type="ORF">BJY28_000738</name>
</gene>
<dbReference type="PROSITE" id="PS51118">
    <property type="entry name" value="HTH_HXLR"/>
    <property type="match status" value="1"/>
</dbReference>
<evidence type="ECO:0000259" key="4">
    <source>
        <dbReference type="PROSITE" id="PS51118"/>
    </source>
</evidence>
<evidence type="ECO:0000256" key="2">
    <source>
        <dbReference type="ARBA" id="ARBA00023125"/>
    </source>
</evidence>
<dbReference type="Proteomes" id="UP000592181">
    <property type="component" value="Unassembled WGS sequence"/>
</dbReference>
<dbReference type="PANTHER" id="PTHR33204:SF37">
    <property type="entry name" value="HTH-TYPE TRANSCRIPTIONAL REGULATOR YODB"/>
    <property type="match status" value="1"/>
</dbReference>
<dbReference type="Gene3D" id="1.10.10.10">
    <property type="entry name" value="Winged helix-like DNA-binding domain superfamily/Winged helix DNA-binding domain"/>
    <property type="match status" value="1"/>
</dbReference>
<dbReference type="PANTHER" id="PTHR33204">
    <property type="entry name" value="TRANSCRIPTIONAL REGULATOR, MARR FAMILY"/>
    <property type="match status" value="1"/>
</dbReference>
<keyword evidence="2 5" id="KW-0238">DNA-binding</keyword>
<proteinExistence type="predicted"/>
<keyword evidence="3" id="KW-0804">Transcription</keyword>
<keyword evidence="1" id="KW-0805">Transcription regulation</keyword>
<dbReference type="AlphaFoldDB" id="A0A852X085"/>
<evidence type="ECO:0000313" key="5">
    <source>
        <dbReference type="EMBL" id="NYG36269.1"/>
    </source>
</evidence>
<feature type="domain" description="HTH hxlR-type" evidence="4">
    <location>
        <begin position="14"/>
        <end position="113"/>
    </location>
</feature>
<comment type="caution">
    <text evidence="5">The sequence shown here is derived from an EMBL/GenBank/DDBJ whole genome shotgun (WGS) entry which is preliminary data.</text>
</comment>
<dbReference type="EMBL" id="JACBZX010000001">
    <property type="protein sequence ID" value="NYG36269.1"/>
    <property type="molecule type" value="Genomic_DNA"/>
</dbReference>
<dbReference type="Pfam" id="PF01638">
    <property type="entry name" value="HxlR"/>
    <property type="match status" value="1"/>
</dbReference>
<keyword evidence="6" id="KW-1185">Reference proteome</keyword>
<organism evidence="5 6">
    <name type="scientific">Janibacter alkaliphilus</name>
    <dbReference type="NCBI Taxonomy" id="1069963"/>
    <lineage>
        <taxon>Bacteria</taxon>
        <taxon>Bacillati</taxon>
        <taxon>Actinomycetota</taxon>
        <taxon>Actinomycetes</taxon>
        <taxon>Micrococcales</taxon>
        <taxon>Intrasporangiaceae</taxon>
        <taxon>Janibacter</taxon>
    </lineage>
</organism>
<dbReference type="InterPro" id="IPR002577">
    <property type="entry name" value="HTH_HxlR"/>
</dbReference>
<protein>
    <submittedName>
        <fullName evidence="5">DNA-binding HxlR family transcriptional regulator</fullName>
    </submittedName>
</protein>
<evidence type="ECO:0000256" key="3">
    <source>
        <dbReference type="ARBA" id="ARBA00023163"/>
    </source>
</evidence>
<dbReference type="SUPFAM" id="SSF46785">
    <property type="entry name" value="Winged helix' DNA-binding domain"/>
    <property type="match status" value="1"/>
</dbReference>
<evidence type="ECO:0000256" key="1">
    <source>
        <dbReference type="ARBA" id="ARBA00023015"/>
    </source>
</evidence>
<sequence length="116" mass="12099">MTTPPRPPAPTAECSVVEDVMGILGRAWAGAVLEAMLAGHERFTEISRAVGGATDGVLSTRLKELCARGLAERVVEPGPPTSVRYLLTEAGRDVAPVLAAVRAYGAAHPEVVRADP</sequence>
<dbReference type="GO" id="GO:0003677">
    <property type="term" value="F:DNA binding"/>
    <property type="evidence" value="ECO:0007669"/>
    <property type="project" value="UniProtKB-KW"/>
</dbReference>
<dbReference type="InterPro" id="IPR036390">
    <property type="entry name" value="WH_DNA-bd_sf"/>
</dbReference>
<dbReference type="InterPro" id="IPR036388">
    <property type="entry name" value="WH-like_DNA-bd_sf"/>
</dbReference>
<accession>A0A852X085</accession>
<dbReference type="RefSeq" id="WP_246313333.1">
    <property type="nucleotide sequence ID" value="NZ_JACBZX010000001.1"/>
</dbReference>
<evidence type="ECO:0000313" key="6">
    <source>
        <dbReference type="Proteomes" id="UP000592181"/>
    </source>
</evidence>
<name>A0A852X085_9MICO</name>